<dbReference type="AlphaFoldDB" id="M3JTI5"/>
<proteinExistence type="predicted"/>
<dbReference type="GO" id="GO:0005851">
    <property type="term" value="C:eukaryotic translation initiation factor 2B complex"/>
    <property type="evidence" value="ECO:0007669"/>
    <property type="project" value="TreeGrafter"/>
</dbReference>
<dbReference type="EMBL" id="AOGT01002396">
    <property type="protein sequence ID" value="EMG45659.1"/>
    <property type="molecule type" value="Genomic_DNA"/>
</dbReference>
<name>M3JTI5_CANMX</name>
<dbReference type="GO" id="GO:0003743">
    <property type="term" value="F:translation initiation factor activity"/>
    <property type="evidence" value="ECO:0007669"/>
    <property type="project" value="UniProtKB-KW"/>
</dbReference>
<dbReference type="Proteomes" id="UP000011777">
    <property type="component" value="Unassembled WGS sequence"/>
</dbReference>
<gene>
    <name evidence="3" type="ORF">G210_4142</name>
</gene>
<dbReference type="InterPro" id="IPR016024">
    <property type="entry name" value="ARM-type_fold"/>
</dbReference>
<protein>
    <submittedName>
        <fullName evidence="3">Translation initiation factor eIF-2B epsilon subunit</fullName>
    </submittedName>
</protein>
<dbReference type="PROSITE" id="PS51363">
    <property type="entry name" value="W2"/>
    <property type="match status" value="1"/>
</dbReference>
<dbReference type="GO" id="GO:0031369">
    <property type="term" value="F:translation initiation factor binding"/>
    <property type="evidence" value="ECO:0007669"/>
    <property type="project" value="TreeGrafter"/>
</dbReference>
<comment type="caution">
    <text evidence="3">The sequence shown here is derived from an EMBL/GenBank/DDBJ whole genome shotgun (WGS) entry which is preliminary data.</text>
</comment>
<feature type="domain" description="W2" evidence="2">
    <location>
        <begin position="1"/>
        <end position="63"/>
    </location>
</feature>
<feature type="non-terminal residue" evidence="3">
    <location>
        <position position="1"/>
    </location>
</feature>
<dbReference type="PANTHER" id="PTHR45887:SF1">
    <property type="entry name" value="TRANSLATION INITIATION FACTOR EIF-2B SUBUNIT EPSILON"/>
    <property type="match status" value="1"/>
</dbReference>
<accession>M3JTI5</accession>
<keyword evidence="1 3" id="KW-0648">Protein biosynthesis</keyword>
<evidence type="ECO:0000313" key="3">
    <source>
        <dbReference type="EMBL" id="EMG45659.1"/>
    </source>
</evidence>
<dbReference type="SMART" id="SM00515">
    <property type="entry name" value="eIF5C"/>
    <property type="match status" value="1"/>
</dbReference>
<dbReference type="SUPFAM" id="SSF48371">
    <property type="entry name" value="ARM repeat"/>
    <property type="match status" value="1"/>
</dbReference>
<keyword evidence="1 3" id="KW-0396">Initiation factor</keyword>
<dbReference type="OrthoDB" id="410307at2759"/>
<dbReference type="Gene3D" id="1.25.40.180">
    <property type="match status" value="1"/>
</dbReference>
<dbReference type="GO" id="GO:0005085">
    <property type="term" value="F:guanyl-nucleotide exchange factor activity"/>
    <property type="evidence" value="ECO:0007669"/>
    <property type="project" value="TreeGrafter"/>
</dbReference>
<evidence type="ECO:0000256" key="1">
    <source>
        <dbReference type="ARBA" id="ARBA00022540"/>
    </source>
</evidence>
<dbReference type="Pfam" id="PF02020">
    <property type="entry name" value="W2"/>
    <property type="match status" value="1"/>
</dbReference>
<organism evidence="3 4">
    <name type="scientific">Candida maltosa (strain Xu316)</name>
    <name type="common">Yeast</name>
    <dbReference type="NCBI Taxonomy" id="1245528"/>
    <lineage>
        <taxon>Eukaryota</taxon>
        <taxon>Fungi</taxon>
        <taxon>Dikarya</taxon>
        <taxon>Ascomycota</taxon>
        <taxon>Saccharomycotina</taxon>
        <taxon>Pichiomycetes</taxon>
        <taxon>Debaryomycetaceae</taxon>
        <taxon>Candida/Lodderomyces clade</taxon>
        <taxon>Candida</taxon>
    </lineage>
</organism>
<dbReference type="InterPro" id="IPR003307">
    <property type="entry name" value="W2_domain"/>
</dbReference>
<dbReference type="InterPro" id="IPR051956">
    <property type="entry name" value="eIF2B_epsilon"/>
</dbReference>
<dbReference type="HOGENOM" id="CLU_183175_0_0_1"/>
<keyword evidence="4" id="KW-1185">Reference proteome</keyword>
<evidence type="ECO:0000313" key="4">
    <source>
        <dbReference type="Proteomes" id="UP000011777"/>
    </source>
</evidence>
<sequence>VLDSAYNQIILFIAIRTLYDLEVVEEDNILEWWSQGDESLEVRGLTAKFITWLKEADEEESSDEEEEESE</sequence>
<evidence type="ECO:0000259" key="2">
    <source>
        <dbReference type="PROSITE" id="PS51363"/>
    </source>
</evidence>
<reference evidence="3 4" key="1">
    <citation type="submission" date="2013-02" db="EMBL/GenBank/DDBJ databases">
        <title>Genome sequence of Candida maltosa Xu316, a potential industrial strain for xylitol and ethanol production.</title>
        <authorList>
            <person name="Yu J."/>
            <person name="Wang Q."/>
            <person name="Geng X."/>
            <person name="Bao W."/>
            <person name="He P."/>
            <person name="Cai J."/>
        </authorList>
    </citation>
    <scope>NUCLEOTIDE SEQUENCE [LARGE SCALE GENOMIC DNA]</scope>
    <source>
        <strain evidence="4">Xu316</strain>
    </source>
</reference>
<dbReference type="PANTHER" id="PTHR45887">
    <property type="entry name" value="TRANSLATION INITIATION FACTOR EIF-2B SUBUNIT EPSILON"/>
    <property type="match status" value="1"/>
</dbReference>
<dbReference type="STRING" id="1245528.M3JTI5"/>